<evidence type="ECO:0000313" key="7">
    <source>
        <dbReference type="EMBL" id="ADE56212.1"/>
    </source>
</evidence>
<keyword evidence="5 6" id="KW-0472">Membrane</keyword>
<keyword evidence="3 6" id="KW-0812">Transmembrane</keyword>
<dbReference type="AlphaFoldDB" id="D5ECD0"/>
<dbReference type="EMBL" id="CP001997">
    <property type="protein sequence ID" value="ADE56212.1"/>
    <property type="molecule type" value="Genomic_DNA"/>
</dbReference>
<dbReference type="NCBIfam" id="TIGR02454">
    <property type="entry name" value="ECF_T_CbiQ"/>
    <property type="match status" value="1"/>
</dbReference>
<evidence type="ECO:0000256" key="2">
    <source>
        <dbReference type="ARBA" id="ARBA00022475"/>
    </source>
</evidence>
<keyword evidence="4 6" id="KW-1133">Transmembrane helix</keyword>
<dbReference type="Proteomes" id="UP000002366">
    <property type="component" value="Chromosome"/>
</dbReference>
<comment type="subcellular location">
    <subcellularLocation>
        <location evidence="1">Cell membrane</location>
        <topology evidence="1">Multi-pass membrane protein</topology>
    </subcellularLocation>
</comment>
<evidence type="ECO:0000256" key="4">
    <source>
        <dbReference type="ARBA" id="ARBA00022989"/>
    </source>
</evidence>
<proteinExistence type="predicted"/>
<reference evidence="7 8" key="1">
    <citation type="journal article" date="2010" name="Stand. Genomic Sci.">
        <title>Complete genome sequence of Aminobacterium colombiense type strain (ALA-1).</title>
        <authorList>
            <person name="Chertkov O."/>
            <person name="Sikorski J."/>
            <person name="Brambilla E."/>
            <person name="Lapidus A."/>
            <person name="Copeland A."/>
            <person name="Glavina Del Rio T."/>
            <person name="Nolan M."/>
            <person name="Lucas S."/>
            <person name="Tice H."/>
            <person name="Cheng J.F."/>
            <person name="Han C."/>
            <person name="Detter J.C."/>
            <person name="Bruce D."/>
            <person name="Tapia R."/>
            <person name="Goodwin L."/>
            <person name="Pitluck S."/>
            <person name="Liolios K."/>
            <person name="Ivanova N."/>
            <person name="Mavromatis K."/>
            <person name="Ovchinnikova G."/>
            <person name="Pati A."/>
            <person name="Chen A."/>
            <person name="Palaniappan K."/>
            <person name="Land M."/>
            <person name="Hauser L."/>
            <person name="Chang Y.J."/>
            <person name="Jeffries C.D."/>
            <person name="Spring S."/>
            <person name="Rohde M."/>
            <person name="Goker M."/>
            <person name="Bristow J."/>
            <person name="Eisen J.A."/>
            <person name="Markowitz V."/>
            <person name="Hugenholtz P."/>
            <person name="Kyrpides N.C."/>
            <person name="Klenk H.P."/>
        </authorList>
    </citation>
    <scope>NUCLEOTIDE SEQUENCE [LARGE SCALE GENOMIC DNA]</scope>
    <source>
        <strain evidence="8">DSM 12261 / ALA-1</strain>
    </source>
</reference>
<dbReference type="OrthoDB" id="4533at2"/>
<keyword evidence="8" id="KW-1185">Reference proteome</keyword>
<organism evidence="7 8">
    <name type="scientific">Aminobacterium colombiense (strain DSM 12261 / ALA-1)</name>
    <dbReference type="NCBI Taxonomy" id="572547"/>
    <lineage>
        <taxon>Bacteria</taxon>
        <taxon>Thermotogati</taxon>
        <taxon>Synergistota</taxon>
        <taxon>Synergistia</taxon>
        <taxon>Synergistales</taxon>
        <taxon>Aminobacteriaceae</taxon>
        <taxon>Aminobacterium</taxon>
    </lineage>
</organism>
<dbReference type="eggNOG" id="COG0619">
    <property type="taxonomic scope" value="Bacteria"/>
</dbReference>
<dbReference type="InterPro" id="IPR051611">
    <property type="entry name" value="ECF_transporter_component"/>
</dbReference>
<dbReference type="InterPro" id="IPR012809">
    <property type="entry name" value="ECF_CbiQ"/>
</dbReference>
<dbReference type="HOGENOM" id="CLU_056469_1_3_0"/>
<name>D5ECD0_AMICL</name>
<evidence type="ECO:0000256" key="6">
    <source>
        <dbReference type="SAM" id="Phobius"/>
    </source>
</evidence>
<dbReference type="GO" id="GO:0006824">
    <property type="term" value="P:cobalt ion transport"/>
    <property type="evidence" value="ECO:0007669"/>
    <property type="project" value="InterPro"/>
</dbReference>
<dbReference type="CDD" id="cd16914">
    <property type="entry name" value="EcfT"/>
    <property type="match status" value="1"/>
</dbReference>
<feature type="transmembrane region" description="Helical" evidence="6">
    <location>
        <begin position="95"/>
        <end position="116"/>
    </location>
</feature>
<dbReference type="InterPro" id="IPR003339">
    <property type="entry name" value="ABC/ECF_trnsptr_transmembrane"/>
</dbReference>
<evidence type="ECO:0000313" key="8">
    <source>
        <dbReference type="Proteomes" id="UP000002366"/>
    </source>
</evidence>
<evidence type="ECO:0000256" key="3">
    <source>
        <dbReference type="ARBA" id="ARBA00022692"/>
    </source>
</evidence>
<evidence type="ECO:0000256" key="5">
    <source>
        <dbReference type="ARBA" id="ARBA00023136"/>
    </source>
</evidence>
<dbReference type="RefSeq" id="WP_013047478.1">
    <property type="nucleotide sequence ID" value="NC_014011.1"/>
</dbReference>
<protein>
    <submittedName>
        <fullName evidence="7">Cobalt ABC transporter, inner membrane subunit CbiQ</fullName>
    </submittedName>
</protein>
<accession>D5ECD0</accession>
<sequence>MGNSNFPSLNYQVYIPDSFLSRVSAAIKVVLVFLFALCVALLPSVAAQFFLLMYAFMLVTIARIPIKVIITRLLALDSFLLMMWLTLPLSSENGVRLALLITIRAHAATLAFISLLRTTTMPDLLQALHRLHVPQKLILLLHFTYRYAHVLSEEAQKIHKSMVLRGFHPTVSFSTFRAYGNLVGMLLIRSIIRSERVSKAMALRGFNGSFPFFSFCATSSPPDTLCMAALYILLAGCFIL</sequence>
<dbReference type="STRING" id="572547.Amico_0064"/>
<dbReference type="KEGG" id="aco:Amico_0064"/>
<dbReference type="PANTHER" id="PTHR34857">
    <property type="entry name" value="SLL0384 PROTEIN"/>
    <property type="match status" value="1"/>
</dbReference>
<feature type="transmembrane region" description="Helical" evidence="6">
    <location>
        <begin position="29"/>
        <end position="57"/>
    </location>
</feature>
<keyword evidence="2" id="KW-1003">Cell membrane</keyword>
<dbReference type="GO" id="GO:0043190">
    <property type="term" value="C:ATP-binding cassette (ABC) transporter complex"/>
    <property type="evidence" value="ECO:0007669"/>
    <property type="project" value="InterPro"/>
</dbReference>
<dbReference type="Pfam" id="PF02361">
    <property type="entry name" value="CbiQ"/>
    <property type="match status" value="1"/>
</dbReference>
<dbReference type="PANTHER" id="PTHR34857:SF2">
    <property type="entry name" value="SLL0384 PROTEIN"/>
    <property type="match status" value="1"/>
</dbReference>
<gene>
    <name evidence="7" type="ordered locus">Amico_0064</name>
</gene>
<evidence type="ECO:0000256" key="1">
    <source>
        <dbReference type="ARBA" id="ARBA00004651"/>
    </source>
</evidence>